<dbReference type="Proteomes" id="UP000321291">
    <property type="component" value="Chromosome"/>
</dbReference>
<proteinExistence type="predicted"/>
<protein>
    <recommendedName>
        <fullName evidence="3">Carboxypeptidase-like regulatory domain-containing protein</fullName>
    </recommendedName>
</protein>
<name>A0A5B8VPX8_9BACT</name>
<dbReference type="KEGG" id="agi:FSB73_17240"/>
<reference evidence="1 2" key="1">
    <citation type="journal article" date="2017" name="Int. J. Syst. Evol. Microbiol.">
        <title>Arachidicoccus ginsenosidivorans sp. nov., with ginsenoside-converting activity isolated from ginseng cultivating soil.</title>
        <authorList>
            <person name="Siddiqi M.Z."/>
            <person name="Aslam Z."/>
            <person name="Im W.T."/>
        </authorList>
    </citation>
    <scope>NUCLEOTIDE SEQUENCE [LARGE SCALE GENOMIC DNA]</scope>
    <source>
        <strain evidence="1 2">Gsoil 809</strain>
    </source>
</reference>
<dbReference type="EMBL" id="CP042434">
    <property type="protein sequence ID" value="QEC73161.1"/>
    <property type="molecule type" value="Genomic_DNA"/>
</dbReference>
<dbReference type="AlphaFoldDB" id="A0A5B8VPX8"/>
<accession>A0A5B8VPX8</accession>
<evidence type="ECO:0000313" key="1">
    <source>
        <dbReference type="EMBL" id="QEC73161.1"/>
    </source>
</evidence>
<sequence length="246" mass="28450">MFAGGAVAQRLIRGHVYGARTTTSPVDSMQLRTYRGQVTFSDNEGYYQISSSNPSNDTLYVSYKGRFIMAYPIGKITTPEKFDIYLQNPGFYDNSYYNELEDVQVHARNYHTDSLEKRRLYGDIFNYSKPKFNPFHPVTSAINLFRQPYLNRQKRYQQFAVSSEKDGYIDSRFTAALVASLTGMQDDEQIRVFMKKYRPSFEQLKGMVDLTLGQYILDCYKVFKVQQSTQKDSTQLPTNTNTSTNN</sequence>
<evidence type="ECO:0000313" key="2">
    <source>
        <dbReference type="Proteomes" id="UP000321291"/>
    </source>
</evidence>
<organism evidence="1 2">
    <name type="scientific">Arachidicoccus ginsenosidivorans</name>
    <dbReference type="NCBI Taxonomy" id="496057"/>
    <lineage>
        <taxon>Bacteria</taxon>
        <taxon>Pseudomonadati</taxon>
        <taxon>Bacteroidota</taxon>
        <taxon>Chitinophagia</taxon>
        <taxon>Chitinophagales</taxon>
        <taxon>Chitinophagaceae</taxon>
        <taxon>Arachidicoccus</taxon>
    </lineage>
</organism>
<keyword evidence="2" id="KW-1185">Reference proteome</keyword>
<gene>
    <name evidence="1" type="ORF">FSB73_17240</name>
</gene>
<evidence type="ECO:0008006" key="3">
    <source>
        <dbReference type="Google" id="ProtNLM"/>
    </source>
</evidence>